<dbReference type="EMBL" id="AP019695">
    <property type="protein sequence ID" value="BBK21698.1"/>
    <property type="molecule type" value="Genomic_DNA"/>
</dbReference>
<dbReference type="InterPro" id="IPR036390">
    <property type="entry name" value="WH_DNA-bd_sf"/>
</dbReference>
<dbReference type="KEGG" id="aarg:Aargi30884_06010"/>
<dbReference type="Proteomes" id="UP000464754">
    <property type="component" value="Chromosome"/>
</dbReference>
<evidence type="ECO:0000313" key="2">
    <source>
        <dbReference type="Proteomes" id="UP000464754"/>
    </source>
</evidence>
<evidence type="ECO:0000313" key="1">
    <source>
        <dbReference type="EMBL" id="BBK21698.1"/>
    </source>
</evidence>
<reference evidence="2" key="1">
    <citation type="submission" date="2019-05" db="EMBL/GenBank/DDBJ databases">
        <title>Complete genome sequencing of Absiella argi strain JCM 30884.</title>
        <authorList>
            <person name="Sakamoto M."/>
            <person name="Murakami T."/>
            <person name="Mori H."/>
        </authorList>
    </citation>
    <scope>NUCLEOTIDE SEQUENCE [LARGE SCALE GENOMIC DNA]</scope>
    <source>
        <strain evidence="2">JCM 30884</strain>
    </source>
</reference>
<dbReference type="RefSeq" id="WP_163051471.1">
    <property type="nucleotide sequence ID" value="NZ_AP019695.1"/>
</dbReference>
<name>A0A6N4TFK4_9FIRM</name>
<organism evidence="1 2">
    <name type="scientific">Amedibacterium intestinale</name>
    <dbReference type="NCBI Taxonomy" id="2583452"/>
    <lineage>
        <taxon>Bacteria</taxon>
        <taxon>Bacillati</taxon>
        <taxon>Bacillota</taxon>
        <taxon>Erysipelotrichia</taxon>
        <taxon>Erysipelotrichales</taxon>
        <taxon>Erysipelotrichaceae</taxon>
        <taxon>Amedibacterium</taxon>
    </lineage>
</organism>
<accession>A0A6N4TFK4</accession>
<keyword evidence="2" id="KW-1185">Reference proteome</keyword>
<sequence>MMAKKEPCSILVKEIQNISEKYFNNKINDSGLTMSQARALSILLKCLEKRLTLKQLEKELDLAQSVMLELLDVWKESNILKALKIHTSCI</sequence>
<dbReference type="AlphaFoldDB" id="A0A6N4TFK4"/>
<proteinExistence type="predicted"/>
<dbReference type="InterPro" id="IPR036388">
    <property type="entry name" value="WH-like_DNA-bd_sf"/>
</dbReference>
<dbReference type="SUPFAM" id="SSF46785">
    <property type="entry name" value="Winged helix' DNA-binding domain"/>
    <property type="match status" value="1"/>
</dbReference>
<gene>
    <name evidence="1" type="ORF">Aargi30884_06010</name>
</gene>
<protein>
    <recommendedName>
        <fullName evidence="3">HTH marR-type domain-containing protein</fullName>
    </recommendedName>
</protein>
<dbReference type="Gene3D" id="1.10.10.10">
    <property type="entry name" value="Winged helix-like DNA-binding domain superfamily/Winged helix DNA-binding domain"/>
    <property type="match status" value="1"/>
</dbReference>
<evidence type="ECO:0008006" key="3">
    <source>
        <dbReference type="Google" id="ProtNLM"/>
    </source>
</evidence>